<comment type="pathway">
    <text evidence="2">Cofactor biosynthesis; biotin biosynthesis.</text>
</comment>
<keyword evidence="7" id="KW-0093">Biotin biosynthesis</keyword>
<dbReference type="InterPro" id="IPR050087">
    <property type="entry name" value="AON_synthase_class-II"/>
</dbReference>
<dbReference type="PANTHER" id="PTHR13693:SF100">
    <property type="entry name" value="8-AMINO-7-OXONONANOATE SYNTHASE"/>
    <property type="match status" value="1"/>
</dbReference>
<dbReference type="Gene3D" id="3.90.1150.10">
    <property type="entry name" value="Aspartate Aminotransferase, domain 1"/>
    <property type="match status" value="2"/>
</dbReference>
<dbReference type="InterPro" id="IPR001917">
    <property type="entry name" value="Aminotrans_II_pyridoxalP_BS"/>
</dbReference>
<dbReference type="PROSITE" id="PS00599">
    <property type="entry name" value="AA_TRANSFER_CLASS_2"/>
    <property type="match status" value="1"/>
</dbReference>
<evidence type="ECO:0000313" key="15">
    <source>
        <dbReference type="EMBL" id="RQG96867.1"/>
    </source>
</evidence>
<comment type="similarity">
    <text evidence="3">Belongs to the class-II pyridoxal-phosphate-dependent aminotransferase family. BioF subfamily.</text>
</comment>
<comment type="subunit">
    <text evidence="4">Homodimer.</text>
</comment>
<sequence>MEDRGFDLEARLATLEENELNRTLSPVDRVAERGYFAQSCGGELPVLDADEALVFASNNYLGLTDDQRVQDAARRAAATVGTGSGASRLVTGDTMVHRDVERLLAETKGTDRALTFSSGYAANVGTIAALEPDVIFSDELNHASIIDGCRLVDCETVVYDHRDVEDLRAKLAARADRDDAPVDADSASDPNADACSGSDSSASASSDSSSPDGTESWLIVTDSVFSMDGTVAPLSALCDVAEEFGAWVMVDEAHATGLYVDGGGVVQAEGLEDRVHVQMGTLSKALASQGGYVAGSDALISCLVNDARSFVFSTGLTPPAAAAASEALHLARHGDARERLWENVAHLRDGLETMGFDVPGDSQILPVVVGDRRDALALEAALRDRNVVVPAIRPPTVPDGESRLRFAPMATHEQADVVACLEAVREASEEVGLL</sequence>
<evidence type="ECO:0000256" key="3">
    <source>
        <dbReference type="ARBA" id="ARBA00010008"/>
    </source>
</evidence>
<evidence type="ECO:0000256" key="11">
    <source>
        <dbReference type="ARBA" id="ARBA00047715"/>
    </source>
</evidence>
<feature type="domain" description="Aminotransferase class I/classII large" evidence="14">
    <location>
        <begin position="53"/>
        <end position="423"/>
    </location>
</feature>
<evidence type="ECO:0000256" key="13">
    <source>
        <dbReference type="SAM" id="MobiDB-lite"/>
    </source>
</evidence>
<protein>
    <recommendedName>
        <fullName evidence="5">8-amino-7-oxononanoate synthase</fullName>
        <ecNumber evidence="5">2.3.1.47</ecNumber>
    </recommendedName>
    <alternativeName>
        <fullName evidence="9">7-keto-8-amino-pelargonic acid synthase</fullName>
    </alternativeName>
    <alternativeName>
        <fullName evidence="10">8-amino-7-ketopelargonate synthase</fullName>
    </alternativeName>
</protein>
<dbReference type="InterPro" id="IPR015422">
    <property type="entry name" value="PyrdxlP-dep_Trfase_small"/>
</dbReference>
<evidence type="ECO:0000259" key="14">
    <source>
        <dbReference type="Pfam" id="PF00155"/>
    </source>
</evidence>
<evidence type="ECO:0000256" key="1">
    <source>
        <dbReference type="ARBA" id="ARBA00001933"/>
    </source>
</evidence>
<dbReference type="OrthoDB" id="9071at2157"/>
<dbReference type="EMBL" id="REFZ01000022">
    <property type="protein sequence ID" value="RQG96867.1"/>
    <property type="molecule type" value="Genomic_DNA"/>
</dbReference>
<dbReference type="EC" id="2.3.1.47" evidence="5"/>
<keyword evidence="16" id="KW-1185">Reference proteome</keyword>
<feature type="compositionally biased region" description="Low complexity" evidence="13">
    <location>
        <begin position="183"/>
        <end position="212"/>
    </location>
</feature>
<evidence type="ECO:0000256" key="12">
    <source>
        <dbReference type="RuleBase" id="RU003693"/>
    </source>
</evidence>
<comment type="catalytic activity">
    <reaction evidence="11">
        <text>6-carboxyhexanoyl-[ACP] + L-alanine + H(+) = (8S)-8-amino-7-oxononanoate + holo-[ACP] + CO2</text>
        <dbReference type="Rhea" id="RHEA:42288"/>
        <dbReference type="Rhea" id="RHEA-COMP:9685"/>
        <dbReference type="Rhea" id="RHEA-COMP:9955"/>
        <dbReference type="ChEBI" id="CHEBI:15378"/>
        <dbReference type="ChEBI" id="CHEBI:16526"/>
        <dbReference type="ChEBI" id="CHEBI:57972"/>
        <dbReference type="ChEBI" id="CHEBI:64479"/>
        <dbReference type="ChEBI" id="CHEBI:78846"/>
        <dbReference type="ChEBI" id="CHEBI:149468"/>
        <dbReference type="EC" id="2.3.1.47"/>
    </reaction>
</comment>
<dbReference type="InterPro" id="IPR015421">
    <property type="entry name" value="PyrdxlP-dep_Trfase_major"/>
</dbReference>
<evidence type="ECO:0000256" key="4">
    <source>
        <dbReference type="ARBA" id="ARBA00011738"/>
    </source>
</evidence>
<evidence type="ECO:0000256" key="8">
    <source>
        <dbReference type="ARBA" id="ARBA00022898"/>
    </source>
</evidence>
<dbReference type="SUPFAM" id="SSF53383">
    <property type="entry name" value="PLP-dependent transferases"/>
    <property type="match status" value="1"/>
</dbReference>
<comment type="cofactor">
    <cofactor evidence="1 12">
        <name>pyridoxal 5'-phosphate</name>
        <dbReference type="ChEBI" id="CHEBI:597326"/>
    </cofactor>
</comment>
<dbReference type="InterPro" id="IPR004839">
    <property type="entry name" value="Aminotransferase_I/II_large"/>
</dbReference>
<dbReference type="Proteomes" id="UP000281431">
    <property type="component" value="Unassembled WGS sequence"/>
</dbReference>
<dbReference type="GO" id="GO:0008710">
    <property type="term" value="F:8-amino-7-oxononanoate synthase activity"/>
    <property type="evidence" value="ECO:0007669"/>
    <property type="project" value="UniProtKB-EC"/>
</dbReference>
<evidence type="ECO:0000256" key="2">
    <source>
        <dbReference type="ARBA" id="ARBA00004746"/>
    </source>
</evidence>
<evidence type="ECO:0000313" key="16">
    <source>
        <dbReference type="Proteomes" id="UP000281431"/>
    </source>
</evidence>
<proteinExistence type="inferred from homology"/>
<evidence type="ECO:0000256" key="9">
    <source>
        <dbReference type="ARBA" id="ARBA00032610"/>
    </source>
</evidence>
<evidence type="ECO:0000256" key="6">
    <source>
        <dbReference type="ARBA" id="ARBA00022679"/>
    </source>
</evidence>
<feature type="region of interest" description="Disordered" evidence="13">
    <location>
        <begin position="178"/>
        <end position="214"/>
    </location>
</feature>
<name>A0A3N6M4E3_NATCH</name>
<organism evidence="15 16">
    <name type="scientific">Natrarchaeobius chitinivorans</name>
    <dbReference type="NCBI Taxonomy" id="1679083"/>
    <lineage>
        <taxon>Archaea</taxon>
        <taxon>Methanobacteriati</taxon>
        <taxon>Methanobacteriota</taxon>
        <taxon>Stenosarchaea group</taxon>
        <taxon>Halobacteria</taxon>
        <taxon>Halobacteriales</taxon>
        <taxon>Natrialbaceae</taxon>
        <taxon>Natrarchaeobius</taxon>
    </lineage>
</organism>
<evidence type="ECO:0000256" key="7">
    <source>
        <dbReference type="ARBA" id="ARBA00022756"/>
    </source>
</evidence>
<keyword evidence="6" id="KW-0808">Transferase</keyword>
<dbReference type="InterPro" id="IPR015424">
    <property type="entry name" value="PyrdxlP-dep_Trfase"/>
</dbReference>
<comment type="caution">
    <text evidence="15">The sequence shown here is derived from an EMBL/GenBank/DDBJ whole genome shotgun (WGS) entry which is preliminary data.</text>
</comment>
<dbReference type="AlphaFoldDB" id="A0A3N6M4E3"/>
<reference evidence="15 16" key="1">
    <citation type="submission" date="2018-10" db="EMBL/GenBank/DDBJ databases">
        <title>Natrarchaeobius chitinivorans gen. nov., sp. nov., and Natrarchaeobius haloalkaliphilus sp. nov., alkaliphilic, chitin-utilizing haloarchaea from hypersaline alkaline lakes.</title>
        <authorList>
            <person name="Sorokin D.Y."/>
            <person name="Elcheninov A.G."/>
            <person name="Kostrikina N.A."/>
            <person name="Bale N.J."/>
            <person name="Sinninghe Damste J.S."/>
            <person name="Khijniak T.V."/>
            <person name="Kublanov I.V."/>
            <person name="Toshchakov S.V."/>
        </authorList>
    </citation>
    <scope>NUCLEOTIDE SEQUENCE [LARGE SCALE GENOMIC DNA]</scope>
    <source>
        <strain evidence="15 16">AArcht7</strain>
    </source>
</reference>
<dbReference type="GO" id="GO:0009102">
    <property type="term" value="P:biotin biosynthetic process"/>
    <property type="evidence" value="ECO:0007669"/>
    <property type="project" value="UniProtKB-KW"/>
</dbReference>
<gene>
    <name evidence="15" type="ORF">EA472_19985</name>
</gene>
<dbReference type="PANTHER" id="PTHR13693">
    <property type="entry name" value="CLASS II AMINOTRANSFERASE/8-AMINO-7-OXONONANOATE SYNTHASE"/>
    <property type="match status" value="1"/>
</dbReference>
<keyword evidence="8 12" id="KW-0663">Pyridoxal phosphate</keyword>
<dbReference type="Gene3D" id="3.40.640.10">
    <property type="entry name" value="Type I PLP-dependent aspartate aminotransferase-like (Major domain)"/>
    <property type="match status" value="2"/>
</dbReference>
<dbReference type="GO" id="GO:0030170">
    <property type="term" value="F:pyridoxal phosphate binding"/>
    <property type="evidence" value="ECO:0007669"/>
    <property type="project" value="InterPro"/>
</dbReference>
<evidence type="ECO:0000256" key="5">
    <source>
        <dbReference type="ARBA" id="ARBA00013187"/>
    </source>
</evidence>
<dbReference type="CDD" id="cd06454">
    <property type="entry name" value="KBL_like"/>
    <property type="match status" value="1"/>
</dbReference>
<evidence type="ECO:0000256" key="10">
    <source>
        <dbReference type="ARBA" id="ARBA00033381"/>
    </source>
</evidence>
<accession>A0A3N6M4E3</accession>
<dbReference type="Pfam" id="PF00155">
    <property type="entry name" value="Aminotran_1_2"/>
    <property type="match status" value="1"/>
</dbReference>